<dbReference type="SUPFAM" id="SSF51126">
    <property type="entry name" value="Pectin lyase-like"/>
    <property type="match status" value="3"/>
</dbReference>
<dbReference type="PROSITE" id="PS51208">
    <property type="entry name" value="AUTOTRANSPORTER"/>
    <property type="match status" value="1"/>
</dbReference>
<dbReference type="PANTHER" id="PTHR35037:SF3">
    <property type="entry name" value="C-TERMINAL REGION OF AIDA-LIKE PROTEIN"/>
    <property type="match status" value="1"/>
</dbReference>
<dbReference type="SMART" id="SM00869">
    <property type="entry name" value="Autotransporter"/>
    <property type="match status" value="1"/>
</dbReference>
<proteinExistence type="predicted"/>
<dbReference type="Pfam" id="PF03797">
    <property type="entry name" value="Autotransporter"/>
    <property type="match status" value="1"/>
</dbReference>
<dbReference type="Gene3D" id="2.160.20.20">
    <property type="match status" value="1"/>
</dbReference>
<dbReference type="InterPro" id="IPR005546">
    <property type="entry name" value="Autotransporte_beta"/>
</dbReference>
<evidence type="ECO:0000313" key="4">
    <source>
        <dbReference type="Proteomes" id="UP000071859"/>
    </source>
</evidence>
<dbReference type="InterPro" id="IPR011050">
    <property type="entry name" value="Pectin_lyase_fold/virulence"/>
</dbReference>
<dbReference type="InterPro" id="IPR043990">
    <property type="entry name" value="AC_1"/>
</dbReference>
<dbReference type="SUPFAM" id="SSF103515">
    <property type="entry name" value="Autotransporter"/>
    <property type="match status" value="1"/>
</dbReference>
<keyword evidence="1" id="KW-0732">Signal</keyword>
<feature type="domain" description="Autotransporter" evidence="2">
    <location>
        <begin position="1421"/>
        <end position="1699"/>
    </location>
</feature>
<dbReference type="InterPro" id="IPR013425">
    <property type="entry name" value="Autotrns_rpt"/>
</dbReference>
<dbReference type="EMBL" id="FCOX02000044">
    <property type="protein sequence ID" value="SAL01313.1"/>
    <property type="molecule type" value="Genomic_DNA"/>
</dbReference>
<dbReference type="NCBIfam" id="TIGR02601">
    <property type="entry name" value="autotrns_rpt"/>
    <property type="match status" value="5"/>
</dbReference>
<accession>A0A158E3G3</accession>
<dbReference type="RefSeq" id="WP_198399381.1">
    <property type="nucleotide sequence ID" value="NZ_FCOX02000044.1"/>
</dbReference>
<protein>
    <submittedName>
        <fullName evidence="3">Outer membrane autotransporter</fullName>
    </submittedName>
</protein>
<dbReference type="InterPro" id="IPR051551">
    <property type="entry name" value="Autotransporter_adhesion"/>
</dbReference>
<dbReference type="InterPro" id="IPR006315">
    <property type="entry name" value="OM_autotransptr_brl_dom"/>
</dbReference>
<gene>
    <name evidence="3" type="ORF">AWB78_06118</name>
</gene>
<name>A0A158E3G3_9BURK</name>
<comment type="caution">
    <text evidence="3">The sequence shown here is derived from an EMBL/GenBank/DDBJ whole genome shotgun (WGS) entry which is preliminary data.</text>
</comment>
<dbReference type="Proteomes" id="UP000071859">
    <property type="component" value="Unassembled WGS sequence"/>
</dbReference>
<dbReference type="PANTHER" id="PTHR35037">
    <property type="entry name" value="C-TERMINAL REGION OF AIDA-LIKE PROTEIN"/>
    <property type="match status" value="1"/>
</dbReference>
<reference evidence="3" key="1">
    <citation type="submission" date="2016-01" db="EMBL/GenBank/DDBJ databases">
        <authorList>
            <person name="Peeters C."/>
        </authorList>
    </citation>
    <scope>NUCLEOTIDE SEQUENCE</scope>
    <source>
        <strain evidence="3">LMG 29321</strain>
    </source>
</reference>
<dbReference type="GO" id="GO:0019867">
    <property type="term" value="C:outer membrane"/>
    <property type="evidence" value="ECO:0007669"/>
    <property type="project" value="InterPro"/>
</dbReference>
<dbReference type="Gene3D" id="2.40.128.130">
    <property type="entry name" value="Autotransporter beta-domain"/>
    <property type="match status" value="1"/>
</dbReference>
<dbReference type="Pfam" id="PF18883">
    <property type="entry name" value="AC_1"/>
    <property type="match status" value="1"/>
</dbReference>
<organism evidence="3 4">
    <name type="scientific">Caballeronia calidae</name>
    <dbReference type="NCBI Taxonomy" id="1777139"/>
    <lineage>
        <taxon>Bacteria</taxon>
        <taxon>Pseudomonadati</taxon>
        <taxon>Pseudomonadota</taxon>
        <taxon>Betaproteobacteria</taxon>
        <taxon>Burkholderiales</taxon>
        <taxon>Burkholderiaceae</taxon>
        <taxon>Caballeronia</taxon>
    </lineage>
</organism>
<dbReference type="InterPro" id="IPR036709">
    <property type="entry name" value="Autotransporte_beta_dom_sf"/>
</dbReference>
<evidence type="ECO:0000259" key="2">
    <source>
        <dbReference type="PROSITE" id="PS51208"/>
    </source>
</evidence>
<evidence type="ECO:0000256" key="1">
    <source>
        <dbReference type="ARBA" id="ARBA00022729"/>
    </source>
</evidence>
<evidence type="ECO:0000313" key="3">
    <source>
        <dbReference type="EMBL" id="SAL01313.1"/>
    </source>
</evidence>
<sequence length="1699" mass="168768">MRRHRYREREHRHEDRQDHLFPSVVLRPLSVAVLIAFNRAAHALTTLDSSTTSQTVSTDTAYQINSGTTITTSEFNGINVEGIAPVTMSNAGSITSSFDNAAAGARFDVPGSFTNLATGTVLGHTHGIFLTGGGTADNLVNFGDVSARVSHAISYGGASSGTVDNFGTLNANASVGSTSGGVYIATTGSVVVNNHVGAVIKSGVGDATFGTGIQVDAGTATIHNDGLIDGYHVGIAGAATQPMTIVNGATGVIKGTVDAGVSLAQDSTLENHGTISSAQQPAIVLSGSNNVVTLGAGSQLSGAGNVAMTSRGSGNAIVLTGTGAQAGNFTGSASQFGFGTLTAATGSDWTLDGNVSMADNPAAAVDVQGALTLGGAVLNPAGTTTVGSTGTLTLGTGGGSGIVTGNVANDGVLRFRRRDVFTFAGRLSGGGSLVQAGSGLVTLTGAGSSQGAVSVEAGRLAFSQSGAFDAQSYTTNTGATTAISADSTLNVATSFQQAAGSTLTIGIGQTQPVITAATASLDGALAVSGFGATAPHTASTLPLTRFTILHTTGGITGDFSSVGFGGVASPVDYLTLAGAKSSNALDYTVGFGLAWLADATQGNGVFTLAGATDIFDADVPLADRAGSFASGWDGRTLTKNGAGTLVLSAANGYTGATLVNAGVLRTGVANALIDSANVDIAGGATLDFGGFTQRINNLSGAGSVTLGGATLIAQNSASTAFGGTIAGNGALVKTGSGALALGGINTYGGGTRIEAGTLVAQNGAALGSGAVINGAALQLDFARDGIVPNALAGAGVLIKTGSGAATLVAPGSAQGSVSVDAGALRFVRNGAFSTTGDYVTAAGTSTFLSGQSQLAVGNRFALDGTLNVVARAAEPAVTAASAALGANAVFNLAGLSASPTASATELANTAFTAIHTASPGALGGRFASVRVGGSASPVDYLTFTSAYTPQDFDVGLGLTWYAAHGPSPQAANGVFTLADAAGSFDMDVVLADQPANAAANWDGRTLTKAGQGTLQLSKTNTYTGATSVTGGTLAAGAPDVIANSARLTIASGATFDLRGFDQRVNDLDGAGSIALGGAALTVHSDADSVFGGVIGGAGGLGKTGTAALTLVGDNTFTGPTTIAAGTLRLGAGGTTGSVPGDIADDGVLVFDRADALVYRGTISGAGDVVQQGGGSVTLTGAHTYRGATSVDAGALLLAEGASLANSRLVTVAPGATFGGYGAVGGAVVNNGLFAVADAAPGFASGPAGQFRVGGAFTNNGEIRMSSPTPASTLTVGGNYTSNNGRLTLSTVLAGDGSATDRLVVHGDTAGQTRVKVENAGGAGAQTSNGIQIVQVDGQSNGVFTLDGRAVAGAYEYRLQQGGVTTPGDGDWYLRSSSNAPGPVPRPEPGAYLGNQQAAANMFAMTWHDRAGFADPFVVEPQGNGESTAWARTRGEHTDGNAAGGRIGESTDMALVQAGIDVLNRVSNGQRWQAGVMAGYGSATTDAAAQGNGAGARGNTNGASAGVYATWRRNARSAEGPYVDGWLQYAHFDNTVKGDALSGESYASRVWAGSIEGGFAFALGRTSTGTVLLEPELQLIYTNYHAGDHTESNGTVVQSDNGGNLSTRVGVRLFHAGASPLSPGWLPFVELNWWHDTRVASVAFNGVTVSQDGPRNRMEVKLGAQGQIAQHWRVWGDLGYQQGLGGYRSYQGLLGARYIW</sequence>
<keyword evidence="4" id="KW-1185">Reference proteome</keyword>
<dbReference type="InterPro" id="IPR012332">
    <property type="entry name" value="Autotransporter_pectin_lyase_C"/>
</dbReference>
<dbReference type="NCBIfam" id="TIGR01414">
    <property type="entry name" value="autotrans_barl"/>
    <property type="match status" value="1"/>
</dbReference>
<dbReference type="Pfam" id="PF12951">
    <property type="entry name" value="PATR"/>
    <property type="match status" value="6"/>
</dbReference>
<dbReference type="CDD" id="cd01344">
    <property type="entry name" value="PL2_Passenger_AT"/>
    <property type="match status" value="1"/>
</dbReference>